<organism evidence="2 3">
    <name type="scientific">Reichenbachiella ulvae</name>
    <dbReference type="NCBI Taxonomy" id="2980104"/>
    <lineage>
        <taxon>Bacteria</taxon>
        <taxon>Pseudomonadati</taxon>
        <taxon>Bacteroidota</taxon>
        <taxon>Cytophagia</taxon>
        <taxon>Cytophagales</taxon>
        <taxon>Reichenbachiellaceae</taxon>
        <taxon>Reichenbachiella</taxon>
    </lineage>
</organism>
<keyword evidence="2" id="KW-0489">Methyltransferase</keyword>
<dbReference type="CDD" id="cd02440">
    <property type="entry name" value="AdoMet_MTases"/>
    <property type="match status" value="1"/>
</dbReference>
<proteinExistence type="predicted"/>
<sequence length="207" mass="23421">MSEFWEAAFSSNEKMWGENPTDNSRKVLELFRKHPVRSVLIPGFGYGRNAKVFYEAGMEVSGIEISQTAIARARKYFGEEVILHHGSVADMPFDEARFDAIYCYSLIHLLDPAGRAKLIADSYSQLLPDGLMVFVALSTRDVRYGVGDEIAPHTYLSPHGLQLYFYDEAAIEDAFGNYNIIDRKAINEPEDKPTEKHWMVVCQKTAS</sequence>
<protein>
    <submittedName>
        <fullName evidence="2">Class I SAM-dependent methyltransferase</fullName>
    </submittedName>
</protein>
<dbReference type="SUPFAM" id="SSF53335">
    <property type="entry name" value="S-adenosyl-L-methionine-dependent methyltransferases"/>
    <property type="match status" value="1"/>
</dbReference>
<name>A0ABT3CTL2_9BACT</name>
<dbReference type="EMBL" id="JAOYOD010000001">
    <property type="protein sequence ID" value="MCV9387041.1"/>
    <property type="molecule type" value="Genomic_DNA"/>
</dbReference>
<dbReference type="Gene3D" id="3.40.50.150">
    <property type="entry name" value="Vaccinia Virus protein VP39"/>
    <property type="match status" value="1"/>
</dbReference>
<dbReference type="InterPro" id="IPR029063">
    <property type="entry name" value="SAM-dependent_MTases_sf"/>
</dbReference>
<comment type="caution">
    <text evidence="2">The sequence shown here is derived from an EMBL/GenBank/DDBJ whole genome shotgun (WGS) entry which is preliminary data.</text>
</comment>
<dbReference type="InterPro" id="IPR041698">
    <property type="entry name" value="Methyltransf_25"/>
</dbReference>
<accession>A0ABT3CTL2</accession>
<feature type="domain" description="Methyltransferase" evidence="1">
    <location>
        <begin position="39"/>
        <end position="130"/>
    </location>
</feature>
<dbReference type="Proteomes" id="UP001300692">
    <property type="component" value="Unassembled WGS sequence"/>
</dbReference>
<evidence type="ECO:0000313" key="2">
    <source>
        <dbReference type="EMBL" id="MCV9387041.1"/>
    </source>
</evidence>
<keyword evidence="2" id="KW-0808">Transferase</keyword>
<evidence type="ECO:0000259" key="1">
    <source>
        <dbReference type="Pfam" id="PF13649"/>
    </source>
</evidence>
<dbReference type="Pfam" id="PF13649">
    <property type="entry name" value="Methyltransf_25"/>
    <property type="match status" value="1"/>
</dbReference>
<dbReference type="RefSeq" id="WP_264137868.1">
    <property type="nucleotide sequence ID" value="NZ_JAOYOD010000001.1"/>
</dbReference>
<gene>
    <name evidence="2" type="ORF">N7U62_10225</name>
</gene>
<reference evidence="2 3" key="1">
    <citation type="submission" date="2022-10" db="EMBL/GenBank/DDBJ databases">
        <title>Comparative genomics and taxonomic characterization of three novel marine species of genus Reichenbachiella exhibiting antioxidant and polysaccharide degradation activities.</title>
        <authorList>
            <person name="Muhammad N."/>
            <person name="Lee Y.-J."/>
            <person name="Ko J."/>
            <person name="Kim S.-G."/>
        </authorList>
    </citation>
    <scope>NUCLEOTIDE SEQUENCE [LARGE SCALE GENOMIC DNA]</scope>
    <source>
        <strain evidence="2 3">ABR2-5</strain>
    </source>
</reference>
<dbReference type="GO" id="GO:0008168">
    <property type="term" value="F:methyltransferase activity"/>
    <property type="evidence" value="ECO:0007669"/>
    <property type="project" value="UniProtKB-KW"/>
</dbReference>
<evidence type="ECO:0000313" key="3">
    <source>
        <dbReference type="Proteomes" id="UP001300692"/>
    </source>
</evidence>
<dbReference type="GO" id="GO:0032259">
    <property type="term" value="P:methylation"/>
    <property type="evidence" value="ECO:0007669"/>
    <property type="project" value="UniProtKB-KW"/>
</dbReference>
<keyword evidence="3" id="KW-1185">Reference proteome</keyword>